<evidence type="ECO:0000313" key="4">
    <source>
        <dbReference type="Proteomes" id="UP001241747"/>
    </source>
</evidence>
<dbReference type="Gene3D" id="3.30.1460.30">
    <property type="entry name" value="YgaC/TfoX-N like chaperone"/>
    <property type="match status" value="1"/>
</dbReference>
<dbReference type="Pfam" id="PF04993">
    <property type="entry name" value="TfoX_N"/>
    <property type="match status" value="1"/>
</dbReference>
<reference evidence="3 4" key="1">
    <citation type="submission" date="2023-07" db="EMBL/GenBank/DDBJ databases">
        <title>Genomic Encyclopedia of Type Strains, Phase IV (KMG-IV): sequencing the most valuable type-strain genomes for metagenomic binning, comparative biology and taxonomic classification.</title>
        <authorList>
            <person name="Goeker M."/>
        </authorList>
    </citation>
    <scope>NUCLEOTIDE SEQUENCE [LARGE SCALE GENOMIC DNA]</scope>
    <source>
        <strain evidence="3 4">DSM 3770</strain>
    </source>
</reference>
<dbReference type="Proteomes" id="UP001241747">
    <property type="component" value="Unassembled WGS sequence"/>
</dbReference>
<proteinExistence type="predicted"/>
<sequence>MEPETIADLFSAFGPVRLRRMFGGAGLYADGLMFALEADGVLYLKADAALAGDLAGRGSAPFRYVAKTGPRTMASFWQVPDAALDDGEELAALARRALAAARAAAREKDGKAAKALKGGHARRRPGPPPA</sequence>
<name>A0ABU0LBZ4_XANAG</name>
<evidence type="ECO:0000313" key="3">
    <source>
        <dbReference type="EMBL" id="MDQ0504628.1"/>
    </source>
</evidence>
<feature type="domain" description="TfoX N-terminal" evidence="2">
    <location>
        <begin position="8"/>
        <end position="101"/>
    </location>
</feature>
<dbReference type="PANTHER" id="PTHR36121">
    <property type="entry name" value="PROTEIN SXY"/>
    <property type="match status" value="1"/>
</dbReference>
<feature type="region of interest" description="Disordered" evidence="1">
    <location>
        <begin position="110"/>
        <end position="130"/>
    </location>
</feature>
<comment type="caution">
    <text evidence="3">The sequence shown here is derived from an EMBL/GenBank/DDBJ whole genome shotgun (WGS) entry which is preliminary data.</text>
</comment>
<feature type="compositionally biased region" description="Basic residues" evidence="1">
    <location>
        <begin position="117"/>
        <end position="130"/>
    </location>
</feature>
<evidence type="ECO:0000259" key="2">
    <source>
        <dbReference type="Pfam" id="PF04993"/>
    </source>
</evidence>
<dbReference type="InterPro" id="IPR007076">
    <property type="entry name" value="TfoX_N"/>
</dbReference>
<evidence type="ECO:0000256" key="1">
    <source>
        <dbReference type="SAM" id="MobiDB-lite"/>
    </source>
</evidence>
<protein>
    <submittedName>
        <fullName evidence="3">DNA transformation protein</fullName>
    </submittedName>
</protein>
<dbReference type="InterPro" id="IPR047525">
    <property type="entry name" value="TfoX-like"/>
</dbReference>
<dbReference type="EMBL" id="JAUSVY010000003">
    <property type="protein sequence ID" value="MDQ0504628.1"/>
    <property type="molecule type" value="Genomic_DNA"/>
</dbReference>
<dbReference type="SUPFAM" id="SSF159894">
    <property type="entry name" value="YgaC/TfoX-N like"/>
    <property type="match status" value="1"/>
</dbReference>
<gene>
    <name evidence="3" type="ORF">QOZ94_001410</name>
</gene>
<organism evidence="3 4">
    <name type="scientific">Xanthobacter agilis</name>
    <dbReference type="NCBI Taxonomy" id="47492"/>
    <lineage>
        <taxon>Bacteria</taxon>
        <taxon>Pseudomonadati</taxon>
        <taxon>Pseudomonadota</taxon>
        <taxon>Alphaproteobacteria</taxon>
        <taxon>Hyphomicrobiales</taxon>
        <taxon>Xanthobacteraceae</taxon>
        <taxon>Xanthobacter</taxon>
    </lineage>
</organism>
<dbReference type="PANTHER" id="PTHR36121:SF1">
    <property type="entry name" value="PROTEIN SXY"/>
    <property type="match status" value="1"/>
</dbReference>
<keyword evidence="4" id="KW-1185">Reference proteome</keyword>
<dbReference type="RefSeq" id="WP_237347798.1">
    <property type="nucleotide sequence ID" value="NZ_JABWGX010000056.1"/>
</dbReference>
<accession>A0ABU0LBZ4</accession>